<dbReference type="EMBL" id="JAKIKP010000004">
    <property type="protein sequence ID" value="MCL1142534.1"/>
    <property type="molecule type" value="Genomic_DNA"/>
</dbReference>
<evidence type="ECO:0000259" key="2">
    <source>
        <dbReference type="Pfam" id="PF08787"/>
    </source>
</evidence>
<dbReference type="PROSITE" id="PS51257">
    <property type="entry name" value="PROKAR_LIPOPROTEIN"/>
    <property type="match status" value="1"/>
</dbReference>
<comment type="caution">
    <text evidence="3">The sequence shown here is derived from an EMBL/GenBank/DDBJ whole genome shotgun (WGS) entry which is preliminary data.</text>
</comment>
<evidence type="ECO:0000313" key="3">
    <source>
        <dbReference type="EMBL" id="MCL1142534.1"/>
    </source>
</evidence>
<gene>
    <name evidence="3" type="ORF">L2672_07515</name>
</gene>
<reference evidence="3" key="1">
    <citation type="submission" date="2022-01" db="EMBL/GenBank/DDBJ databases">
        <title>Whole genome-based taxonomy of the Shewanellaceae.</title>
        <authorList>
            <person name="Martin-Rodriguez A.J."/>
        </authorList>
    </citation>
    <scope>NUCLEOTIDE SEQUENCE</scope>
    <source>
        <strain evidence="3">DSM 16422</strain>
    </source>
</reference>
<dbReference type="InterPro" id="IPR014895">
    <property type="entry name" value="Alginate_lyase_2"/>
</dbReference>
<dbReference type="SUPFAM" id="SSF49899">
    <property type="entry name" value="Concanavalin A-like lectins/glucanases"/>
    <property type="match status" value="1"/>
</dbReference>
<dbReference type="InterPro" id="IPR013320">
    <property type="entry name" value="ConA-like_dom_sf"/>
</dbReference>
<protein>
    <submittedName>
        <fullName evidence="3">Polysaccharide lyase family 7 protein</fullName>
    </submittedName>
</protein>
<keyword evidence="4" id="KW-1185">Reference proteome</keyword>
<dbReference type="RefSeq" id="WP_248995214.1">
    <property type="nucleotide sequence ID" value="NZ_JAKIKP010000004.1"/>
</dbReference>
<keyword evidence="3" id="KW-0456">Lyase</keyword>
<feature type="chain" id="PRO_5040781783" evidence="1">
    <location>
        <begin position="19"/>
        <end position="291"/>
    </location>
</feature>
<dbReference type="AlphaFoldDB" id="A0A9X2CLA9"/>
<feature type="signal peptide" evidence="1">
    <location>
        <begin position="1"/>
        <end position="18"/>
    </location>
</feature>
<dbReference type="GO" id="GO:0016829">
    <property type="term" value="F:lyase activity"/>
    <property type="evidence" value="ECO:0007669"/>
    <property type="project" value="UniProtKB-KW"/>
</dbReference>
<sequence length="291" mass="32636">MKKLAVLPLSLLITGLLAGCASTSEPAVNPYPASTGERIEPASVAKFSNILAASKLQISTPNDKPGSKYELARDSNFTGVMNEHFYVDAGSQALVMNMEGYKLRNELRVHENFKTDKADTFYKLSAELMPINPRESVKDSPSKNDAMTFLQVHNKGTFDDGKHGVGYIPHPLLRLVYEADRKGIKDNYWAIIKNNNVNCSDASGNKQTADCKNAYIRLNLGEFEENVPTKFDIIVGDSKLVITRDGKEMVNHDITYWKDMLSYFKAGVYNQFENGKSEAHFYQLDYQIINK</sequence>
<evidence type="ECO:0000313" key="4">
    <source>
        <dbReference type="Proteomes" id="UP001139333"/>
    </source>
</evidence>
<dbReference type="Gene3D" id="2.60.120.200">
    <property type="match status" value="1"/>
</dbReference>
<keyword evidence="1" id="KW-0732">Signal</keyword>
<name>A0A9X2CLA9_9GAMM</name>
<proteinExistence type="predicted"/>
<dbReference type="Proteomes" id="UP001139333">
    <property type="component" value="Unassembled WGS sequence"/>
</dbReference>
<organism evidence="3 4">
    <name type="scientific">Shewanella gaetbuli</name>
    <dbReference type="NCBI Taxonomy" id="220752"/>
    <lineage>
        <taxon>Bacteria</taxon>
        <taxon>Pseudomonadati</taxon>
        <taxon>Pseudomonadota</taxon>
        <taxon>Gammaproteobacteria</taxon>
        <taxon>Alteromonadales</taxon>
        <taxon>Shewanellaceae</taxon>
        <taxon>Shewanella</taxon>
    </lineage>
</organism>
<dbReference type="Pfam" id="PF08787">
    <property type="entry name" value="Alginate_lyase2"/>
    <property type="match status" value="1"/>
</dbReference>
<feature type="domain" description="Alginate lyase 2" evidence="2">
    <location>
        <begin position="54"/>
        <end position="286"/>
    </location>
</feature>
<accession>A0A9X2CLA9</accession>
<evidence type="ECO:0000256" key="1">
    <source>
        <dbReference type="SAM" id="SignalP"/>
    </source>
</evidence>